<gene>
    <name evidence="1" type="ORF">HJG52_07485</name>
</gene>
<dbReference type="EMBL" id="JABEPQ010000001">
    <property type="protein sequence ID" value="NNM45847.1"/>
    <property type="molecule type" value="Genomic_DNA"/>
</dbReference>
<accession>A0A849HMM7</accession>
<reference evidence="1 2" key="1">
    <citation type="submission" date="2020-04" db="EMBL/GenBank/DDBJ databases">
        <title>Knoellia sp. isolate from air conditioner.</title>
        <authorList>
            <person name="Chea S."/>
            <person name="Kim D.-U."/>
        </authorList>
    </citation>
    <scope>NUCLEOTIDE SEQUENCE [LARGE SCALE GENOMIC DNA]</scope>
    <source>
        <strain evidence="1 2">DB2414S</strain>
    </source>
</reference>
<evidence type="ECO:0000313" key="1">
    <source>
        <dbReference type="EMBL" id="NNM45847.1"/>
    </source>
</evidence>
<evidence type="ECO:0000313" key="2">
    <source>
        <dbReference type="Proteomes" id="UP000588586"/>
    </source>
</evidence>
<sequence length="79" mass="8391">MRRVVPVENNTMTIDAMHMSRVASVCPQDGRHLLAPIGSWIKGTAVPASVVIPDGPAYAGAFGTDATDLEFRPFGEPPV</sequence>
<dbReference type="Proteomes" id="UP000588586">
    <property type="component" value="Unassembled WGS sequence"/>
</dbReference>
<dbReference type="AlphaFoldDB" id="A0A849HMM7"/>
<protein>
    <submittedName>
        <fullName evidence="1">Uncharacterized protein</fullName>
    </submittedName>
</protein>
<keyword evidence="2" id="KW-1185">Reference proteome</keyword>
<name>A0A849HMM7_9MICO</name>
<comment type="caution">
    <text evidence="1">The sequence shown here is derived from an EMBL/GenBank/DDBJ whole genome shotgun (WGS) entry which is preliminary data.</text>
</comment>
<organism evidence="1 2">
    <name type="scientific">Knoellia koreensis</name>
    <dbReference type="NCBI Taxonomy" id="2730921"/>
    <lineage>
        <taxon>Bacteria</taxon>
        <taxon>Bacillati</taxon>
        <taxon>Actinomycetota</taxon>
        <taxon>Actinomycetes</taxon>
        <taxon>Micrococcales</taxon>
        <taxon>Intrasporangiaceae</taxon>
        <taxon>Knoellia</taxon>
    </lineage>
</organism>
<dbReference type="RefSeq" id="WP_171242822.1">
    <property type="nucleotide sequence ID" value="NZ_JABEPQ010000001.1"/>
</dbReference>
<proteinExistence type="predicted"/>